<organism evidence="14 15">
    <name type="scientific">Streptomyces ipomoeae 91-03</name>
    <dbReference type="NCBI Taxonomy" id="698759"/>
    <lineage>
        <taxon>Bacteria</taxon>
        <taxon>Bacillati</taxon>
        <taxon>Actinomycetota</taxon>
        <taxon>Actinomycetes</taxon>
        <taxon>Kitasatosporales</taxon>
        <taxon>Streptomycetaceae</taxon>
        <taxon>Streptomyces</taxon>
    </lineage>
</organism>
<evidence type="ECO:0000256" key="5">
    <source>
        <dbReference type="ARBA" id="ARBA00022840"/>
    </source>
</evidence>
<feature type="compositionally biased region" description="Gly residues" evidence="11">
    <location>
        <begin position="161"/>
        <end position="170"/>
    </location>
</feature>
<dbReference type="InterPro" id="IPR036412">
    <property type="entry name" value="HAD-like_sf"/>
</dbReference>
<dbReference type="NCBIfam" id="TIGR01494">
    <property type="entry name" value="ATPase_P-type"/>
    <property type="match status" value="2"/>
</dbReference>
<evidence type="ECO:0000256" key="7">
    <source>
        <dbReference type="ARBA" id="ARBA00022967"/>
    </source>
</evidence>
<evidence type="ECO:0000256" key="4">
    <source>
        <dbReference type="ARBA" id="ARBA00022741"/>
    </source>
</evidence>
<evidence type="ECO:0000256" key="9">
    <source>
        <dbReference type="ARBA" id="ARBA00023136"/>
    </source>
</evidence>
<gene>
    <name evidence="14" type="ORF">STRIP9103_02412</name>
</gene>
<feature type="domain" description="Cation-transporting P-type ATPase N-terminal" evidence="13">
    <location>
        <begin position="737"/>
        <end position="808"/>
    </location>
</feature>
<evidence type="ECO:0000256" key="2">
    <source>
        <dbReference type="ARBA" id="ARBA00022553"/>
    </source>
</evidence>
<comment type="subcellular location">
    <subcellularLocation>
        <location evidence="1">Cell membrane</location>
        <topology evidence="1">Multi-pass membrane protein</topology>
    </subcellularLocation>
</comment>
<feature type="transmembrane region" description="Helical" evidence="12">
    <location>
        <begin position="1627"/>
        <end position="1650"/>
    </location>
</feature>
<dbReference type="SUPFAM" id="SSF81665">
    <property type="entry name" value="Calcium ATPase, transmembrane domain M"/>
    <property type="match status" value="1"/>
</dbReference>
<reference evidence="14 15" key="1">
    <citation type="submission" date="2012-11" db="EMBL/GenBank/DDBJ databases">
        <authorList>
            <person name="Huguet-Tapia J.C."/>
            <person name="Durkin A.S."/>
            <person name="Pettis G.S."/>
            <person name="Badger J.H."/>
        </authorList>
    </citation>
    <scope>NUCLEOTIDE SEQUENCE [LARGE SCALE GENOMIC DNA]</scope>
    <source>
        <strain evidence="14 15">91-03</strain>
    </source>
</reference>
<keyword evidence="6" id="KW-0460">Magnesium</keyword>
<dbReference type="Pfam" id="PF13246">
    <property type="entry name" value="Cation_ATPase"/>
    <property type="match status" value="1"/>
</dbReference>
<dbReference type="PRINTS" id="PR00119">
    <property type="entry name" value="CATATPASE"/>
</dbReference>
<feature type="compositionally biased region" description="Gly residues" evidence="11">
    <location>
        <begin position="422"/>
        <end position="442"/>
    </location>
</feature>
<protein>
    <submittedName>
        <fullName evidence="14">E1-E2 ATPase</fullName>
    </submittedName>
</protein>
<feature type="transmembrane region" description="Helical" evidence="12">
    <location>
        <begin position="1594"/>
        <end position="1615"/>
    </location>
</feature>
<name>L1KWJ3_9ACTN</name>
<dbReference type="Pfam" id="PF00689">
    <property type="entry name" value="Cation_ATPase_C"/>
    <property type="match status" value="1"/>
</dbReference>
<feature type="region of interest" description="Disordered" evidence="11">
    <location>
        <begin position="491"/>
        <end position="518"/>
    </location>
</feature>
<accession>L1KWJ3</accession>
<feature type="region of interest" description="Disordered" evidence="11">
    <location>
        <begin position="414"/>
        <end position="449"/>
    </location>
</feature>
<dbReference type="Gene3D" id="3.40.1110.10">
    <property type="entry name" value="Calcium-transporting ATPase, cytoplasmic domain N"/>
    <property type="match status" value="2"/>
</dbReference>
<dbReference type="InterPro" id="IPR001757">
    <property type="entry name" value="P_typ_ATPase"/>
</dbReference>
<dbReference type="Pfam" id="PF00122">
    <property type="entry name" value="E1-E2_ATPase"/>
    <property type="match status" value="1"/>
</dbReference>
<dbReference type="InterPro" id="IPR059000">
    <property type="entry name" value="ATPase_P-type_domA"/>
</dbReference>
<keyword evidence="5" id="KW-0067">ATP-binding</keyword>
<dbReference type="PROSITE" id="PS00154">
    <property type="entry name" value="ATPASE_E1_E2"/>
    <property type="match status" value="1"/>
</dbReference>
<keyword evidence="15" id="KW-1185">Reference proteome</keyword>
<dbReference type="SUPFAM" id="SSF56784">
    <property type="entry name" value="HAD-like"/>
    <property type="match status" value="1"/>
</dbReference>
<evidence type="ECO:0000256" key="1">
    <source>
        <dbReference type="ARBA" id="ARBA00004651"/>
    </source>
</evidence>
<dbReference type="EMBL" id="AEJC01000339">
    <property type="protein sequence ID" value="EKX64825.1"/>
    <property type="molecule type" value="Genomic_DNA"/>
</dbReference>
<dbReference type="PANTHER" id="PTHR42861">
    <property type="entry name" value="CALCIUM-TRANSPORTING ATPASE"/>
    <property type="match status" value="1"/>
</dbReference>
<dbReference type="Proteomes" id="UP000010411">
    <property type="component" value="Unassembled WGS sequence"/>
</dbReference>
<comment type="catalytic activity">
    <reaction evidence="10">
        <text>ATP + H2O = ADP + phosphate + H(+)</text>
        <dbReference type="Rhea" id="RHEA:13065"/>
        <dbReference type="ChEBI" id="CHEBI:15377"/>
        <dbReference type="ChEBI" id="CHEBI:15378"/>
        <dbReference type="ChEBI" id="CHEBI:30616"/>
        <dbReference type="ChEBI" id="CHEBI:43474"/>
        <dbReference type="ChEBI" id="CHEBI:456216"/>
    </reaction>
</comment>
<dbReference type="RefSeq" id="WP_009318430.1">
    <property type="nucleotide sequence ID" value="NZ_AEJC01000339.1"/>
</dbReference>
<dbReference type="Pfam" id="PF00702">
    <property type="entry name" value="Hydrolase"/>
    <property type="match status" value="1"/>
</dbReference>
<evidence type="ECO:0000256" key="10">
    <source>
        <dbReference type="ARBA" id="ARBA00049360"/>
    </source>
</evidence>
<feature type="region of interest" description="Disordered" evidence="11">
    <location>
        <begin position="135"/>
        <end position="173"/>
    </location>
</feature>
<dbReference type="InterPro" id="IPR023299">
    <property type="entry name" value="ATPase_P-typ_cyto_dom_N"/>
</dbReference>
<evidence type="ECO:0000256" key="11">
    <source>
        <dbReference type="SAM" id="MobiDB-lite"/>
    </source>
</evidence>
<dbReference type="GO" id="GO:0005886">
    <property type="term" value="C:plasma membrane"/>
    <property type="evidence" value="ECO:0007669"/>
    <property type="project" value="UniProtKB-SubCell"/>
</dbReference>
<dbReference type="InterPro" id="IPR006068">
    <property type="entry name" value="ATPase_P-typ_cation-transptr_C"/>
</dbReference>
<dbReference type="InterPro" id="IPR004014">
    <property type="entry name" value="ATPase_P-typ_cation-transptr_N"/>
</dbReference>
<dbReference type="InterPro" id="IPR023298">
    <property type="entry name" value="ATPase_P-typ_TM_dom_sf"/>
</dbReference>
<dbReference type="PATRIC" id="fig|698759.3.peg.4536"/>
<keyword evidence="4" id="KW-0547">Nucleotide-binding</keyword>
<keyword evidence="9 12" id="KW-0472">Membrane</keyword>
<dbReference type="InterPro" id="IPR023214">
    <property type="entry name" value="HAD_sf"/>
</dbReference>
<sequence>MIPPVLSSVLPKSMPPSMVLPSAVGAVAGTASSLARSAAQGLTAVPAALPVVGAMLRPRTTPRLWRTAGGVQIETRHLGRPGTAPAARELEAALRRVRGVSRAEVNGTLGCVYVGCDPETDPDALASLVAAADETAEKKPARGGAEKARASGEGDKEQASGEGGRPAGGGGRRRPAVGYPLAAGVRIGAAVRLGASLASVGVASVGRAARLRGLPPVVIAGVQFVESTPPLRDGLARLVGEVVAERSFATANLLVTTLTFRPIGATVAAVLAAARYAEVRARRGAWADWAGRLAVHEGTYRHDAVPDYERPAPLPPAPGDRYSRVAAPTSLAAYGLSALGPLSHDRALALLIAGTPRGPQFGREAFASTAGRALSDRGALVLRPETLRRMDRIDTVVLDARVLATGGWAIDAVLRVPPPGATGPGPSEGEGPKGGRPGGGDGDGPDDDEIHARVHELIEADGQHRWRGRYRGGALLARRLDGWELRPYDGAEVGPGGSSGTASPEVAPEPGTVPTGAAPEHVALPADAVARAREWAEAGAQVMVVSREGVPVALAALVAQLHPLADHLVRAARECGQVRLVGGPPGLHRRFGLPEAVPTGGRRTAALVRSLQARGHGVAVVSARTRRGLVRGDLGVGVTTGPRHVPWDSDVAAPPDVVHLLLTALPEARRINRVCARLEGAGAVVGSGLALLVPRPRAWARARLVAEAVTVAGVTTGLWAGWRLRGRPAPAATERTPWHAMSVRQVMTRLGTSSRGLDEAEAARRRQFAGRDRHDGAVTLVGRVVEELANPLTPILAIGGGISAALGSVLDAVLIGGVLGVDALVGGVQRQQADKAAERLVEATSARVRVRRPGREEAVEAAGEHLVRGDVIELRAGDAVPADCRIVRATGLEVDESSLTGESLPVVKGVAPTAARAVADRTSMLYQGTTVAAGHALAVVVATGTATEAGSAAETDLEAGPPESGVERRLKALGRWFLPLSVAAGVVLFAIDMLRLRPLGAALGSAVSLCVAAVPEGLPFVATVAELAAARRLSTRDTLVRSASTIEALGRTEVLCFDKTGTLTEGRISLQQVSDTLERRPPDRLTPALGRVVATAALAGPAGPAATLAHPTDRAIATGAELLGAPPARAAGLGSDTWETLAELPFEPGRGYHAVLGRSDSETRIVVKGAPEVVLARCDRIRRGSGTEPFGIRPREETEAEIDRLARSGLRVLAVAERVLPTPADQRDGAGGTEGTGGAGGADGTGRTVDGTGRTDGTAGTDAADGTVATGATADIAATAGTTTTAPGTAPALGDEAVDGLCLLGLLGLADPVRGTAAESVDRLSRAGVRIVMLTGDHPSTAAAIARELRPEEEPRLMTGAELDALDDEALALTLPDITVFARVTPAHKVRIVAALRRAGRIVAVTGDGANDAPAIRIADVGIALGSRATPAARTAADVVVTDDRIETIVDAFVEGRAMWASVRKALGILLGGNLGEIAFTLATTLFTGRSALGARQLLLVNLLTDMLPAMAIAARPPAGHADRLLAEGPEASLGQALTRHLRLRAVATTAAAGVAWIAARGTGTRAHADTVALVALVTSQLLQTLADAGRDPVVAVAVAGSLLVLALVVTVPGLSHFFGSRPLGPVGWTIALASAAGSVLVPALAYAIIGPQGRVHRKDT</sequence>
<evidence type="ECO:0000256" key="12">
    <source>
        <dbReference type="SAM" id="Phobius"/>
    </source>
</evidence>
<evidence type="ECO:0000256" key="3">
    <source>
        <dbReference type="ARBA" id="ARBA00022692"/>
    </source>
</evidence>
<evidence type="ECO:0000313" key="15">
    <source>
        <dbReference type="Proteomes" id="UP000010411"/>
    </source>
</evidence>
<feature type="region of interest" description="Disordered" evidence="11">
    <location>
        <begin position="1221"/>
        <end position="1266"/>
    </location>
</feature>
<dbReference type="GO" id="GO:0005524">
    <property type="term" value="F:ATP binding"/>
    <property type="evidence" value="ECO:0007669"/>
    <property type="project" value="UniProtKB-KW"/>
</dbReference>
<dbReference type="InterPro" id="IPR044492">
    <property type="entry name" value="P_typ_ATPase_HD_dom"/>
</dbReference>
<keyword evidence="2" id="KW-0597">Phosphoprotein</keyword>
<dbReference type="SFLD" id="SFLDF00027">
    <property type="entry name" value="p-type_atpase"/>
    <property type="match status" value="1"/>
</dbReference>
<dbReference type="SUPFAM" id="SSF81660">
    <property type="entry name" value="Metal cation-transporting ATPase, ATP-binding domain N"/>
    <property type="match status" value="1"/>
</dbReference>
<evidence type="ECO:0000313" key="14">
    <source>
        <dbReference type="EMBL" id="EKX64825.1"/>
    </source>
</evidence>
<dbReference type="Pfam" id="PF00690">
    <property type="entry name" value="Cation_ATPase_N"/>
    <property type="match status" value="1"/>
</dbReference>
<dbReference type="InterPro" id="IPR018303">
    <property type="entry name" value="ATPase_P-typ_P_site"/>
</dbReference>
<dbReference type="GO" id="GO:0016887">
    <property type="term" value="F:ATP hydrolysis activity"/>
    <property type="evidence" value="ECO:0007669"/>
    <property type="project" value="InterPro"/>
</dbReference>
<evidence type="ECO:0000256" key="8">
    <source>
        <dbReference type="ARBA" id="ARBA00022989"/>
    </source>
</evidence>
<dbReference type="SFLD" id="SFLDS00003">
    <property type="entry name" value="Haloacid_Dehalogenase"/>
    <property type="match status" value="1"/>
</dbReference>
<dbReference type="SUPFAM" id="SSF81653">
    <property type="entry name" value="Calcium ATPase, transduction domain A"/>
    <property type="match status" value="1"/>
</dbReference>
<dbReference type="Gene3D" id="3.40.50.1000">
    <property type="entry name" value="HAD superfamily/HAD-like"/>
    <property type="match status" value="2"/>
</dbReference>
<proteinExistence type="predicted"/>
<keyword evidence="7" id="KW-1278">Translocase</keyword>
<keyword evidence="3 12" id="KW-0812">Transmembrane</keyword>
<evidence type="ECO:0000259" key="13">
    <source>
        <dbReference type="SMART" id="SM00831"/>
    </source>
</evidence>
<evidence type="ECO:0000256" key="6">
    <source>
        <dbReference type="ARBA" id="ARBA00022842"/>
    </source>
</evidence>
<feature type="compositionally biased region" description="Low complexity" evidence="11">
    <location>
        <begin position="1245"/>
        <end position="1266"/>
    </location>
</feature>
<dbReference type="FunFam" id="2.70.150.10:FF:000160">
    <property type="entry name" value="Sarcoplasmic/endoplasmic reticulum calcium ATPase 1"/>
    <property type="match status" value="1"/>
</dbReference>
<dbReference type="SFLD" id="SFLDG00002">
    <property type="entry name" value="C1.7:_P-type_atpase_like"/>
    <property type="match status" value="1"/>
</dbReference>
<dbReference type="SMART" id="SM00831">
    <property type="entry name" value="Cation_ATPase_N"/>
    <property type="match status" value="1"/>
</dbReference>
<dbReference type="Gene3D" id="1.20.1110.10">
    <property type="entry name" value="Calcium-transporting ATPase, transmembrane domain"/>
    <property type="match status" value="2"/>
</dbReference>
<keyword evidence="8 12" id="KW-1133">Transmembrane helix</keyword>
<dbReference type="InterPro" id="IPR008250">
    <property type="entry name" value="ATPase_P-typ_transduc_dom_A_sf"/>
</dbReference>
<comment type="caution">
    <text evidence="14">The sequence shown here is derived from an EMBL/GenBank/DDBJ whole genome shotgun (WGS) entry which is preliminary data.</text>
</comment>
<feature type="compositionally biased region" description="Basic and acidic residues" evidence="11">
    <location>
        <begin position="135"/>
        <end position="159"/>
    </location>
</feature>
<dbReference type="Gene3D" id="2.70.150.10">
    <property type="entry name" value="Calcium-transporting ATPase, cytoplasmic transduction domain A"/>
    <property type="match status" value="1"/>
</dbReference>
<feature type="compositionally biased region" description="Gly residues" evidence="11">
    <location>
        <begin position="1229"/>
        <end position="1244"/>
    </location>
</feature>